<evidence type="ECO:0000256" key="16">
    <source>
        <dbReference type="ARBA" id="ARBA00023201"/>
    </source>
</evidence>
<evidence type="ECO:0000256" key="3">
    <source>
        <dbReference type="ARBA" id="ARBA00022448"/>
    </source>
</evidence>
<feature type="transmembrane region" description="Helical" evidence="17">
    <location>
        <begin position="629"/>
        <end position="648"/>
    </location>
</feature>
<keyword evidence="13" id="KW-0915">Sodium</keyword>
<name>A0A1I8I030_9PLAT</name>
<keyword evidence="9" id="KW-0106">Calcium</keyword>
<keyword evidence="4" id="KW-0050">Antiport</keyword>
<keyword evidence="11" id="KW-0630">Potassium</keyword>
<keyword evidence="7 17" id="KW-0812">Transmembrane</keyword>
<keyword evidence="19" id="KW-1185">Reference proteome</keyword>
<dbReference type="InterPro" id="IPR044880">
    <property type="entry name" value="NCX_ion-bd_dom_sf"/>
</dbReference>
<evidence type="ECO:0000256" key="15">
    <source>
        <dbReference type="ARBA" id="ARBA00023136"/>
    </source>
</evidence>
<organism evidence="19 20">
    <name type="scientific">Macrostomum lignano</name>
    <dbReference type="NCBI Taxonomy" id="282301"/>
    <lineage>
        <taxon>Eukaryota</taxon>
        <taxon>Metazoa</taxon>
        <taxon>Spiralia</taxon>
        <taxon>Lophotrochozoa</taxon>
        <taxon>Platyhelminthes</taxon>
        <taxon>Rhabditophora</taxon>
        <taxon>Macrostomorpha</taxon>
        <taxon>Macrostomida</taxon>
        <taxon>Macrostomidae</taxon>
        <taxon>Macrostomum</taxon>
    </lineage>
</organism>
<evidence type="ECO:0000256" key="5">
    <source>
        <dbReference type="ARBA" id="ARBA00022538"/>
    </source>
</evidence>
<evidence type="ECO:0000256" key="17">
    <source>
        <dbReference type="SAM" id="Phobius"/>
    </source>
</evidence>
<evidence type="ECO:0000256" key="11">
    <source>
        <dbReference type="ARBA" id="ARBA00022958"/>
    </source>
</evidence>
<evidence type="ECO:0000256" key="10">
    <source>
        <dbReference type="ARBA" id="ARBA00022847"/>
    </source>
</evidence>
<evidence type="ECO:0000256" key="2">
    <source>
        <dbReference type="ARBA" id="ARBA00005364"/>
    </source>
</evidence>
<dbReference type="Proteomes" id="UP000095280">
    <property type="component" value="Unplaced"/>
</dbReference>
<protein>
    <submittedName>
        <fullName evidence="20">Na_Ca_ex domain-containing protein</fullName>
    </submittedName>
</protein>
<evidence type="ECO:0000256" key="6">
    <source>
        <dbReference type="ARBA" id="ARBA00022568"/>
    </source>
</evidence>
<feature type="transmembrane region" description="Helical" evidence="17">
    <location>
        <begin position="106"/>
        <end position="132"/>
    </location>
</feature>
<keyword evidence="5" id="KW-0633">Potassium transport</keyword>
<keyword evidence="12 17" id="KW-1133">Transmembrane helix</keyword>
<dbReference type="NCBIfam" id="TIGR00367">
    <property type="entry name" value="calcium/sodium antiporter"/>
    <property type="match status" value="1"/>
</dbReference>
<keyword evidence="8" id="KW-0732">Signal</keyword>
<feature type="transmembrane region" description="Helical" evidence="17">
    <location>
        <begin position="192"/>
        <end position="210"/>
    </location>
</feature>
<feature type="transmembrane region" description="Helical" evidence="17">
    <location>
        <begin position="321"/>
        <end position="341"/>
    </location>
</feature>
<dbReference type="FunFam" id="1.20.1420.30:FF:000004">
    <property type="entry name" value="Sodium/potassium/calcium exchanger 2 isoform 1"/>
    <property type="match status" value="1"/>
</dbReference>
<keyword evidence="15 17" id="KW-0472">Membrane</keyword>
<feature type="domain" description="Sodium/calcium exchanger membrane region" evidence="18">
    <location>
        <begin position="198"/>
        <end position="339"/>
    </location>
</feature>
<dbReference type="FunFam" id="1.20.1420.30:FF:000009">
    <property type="entry name" value="sodium/potassium/calcium exchanger 5 isoform X2"/>
    <property type="match status" value="1"/>
</dbReference>
<evidence type="ECO:0000256" key="7">
    <source>
        <dbReference type="ARBA" id="ARBA00022692"/>
    </source>
</evidence>
<evidence type="ECO:0000256" key="12">
    <source>
        <dbReference type="ARBA" id="ARBA00022989"/>
    </source>
</evidence>
<keyword evidence="14" id="KW-0406">Ion transport</keyword>
<evidence type="ECO:0000256" key="9">
    <source>
        <dbReference type="ARBA" id="ARBA00022837"/>
    </source>
</evidence>
<keyword evidence="10" id="KW-0769">Symport</keyword>
<keyword evidence="3" id="KW-0813">Transport</keyword>
<evidence type="ECO:0000256" key="1">
    <source>
        <dbReference type="ARBA" id="ARBA00004141"/>
    </source>
</evidence>
<evidence type="ECO:0000256" key="13">
    <source>
        <dbReference type="ARBA" id="ARBA00023053"/>
    </source>
</evidence>
<comment type="subcellular location">
    <subcellularLocation>
        <location evidence="1">Membrane</location>
        <topology evidence="1">Multi-pass membrane protein</topology>
    </subcellularLocation>
</comment>
<evidence type="ECO:0000259" key="18">
    <source>
        <dbReference type="Pfam" id="PF01699"/>
    </source>
</evidence>
<feature type="transmembrane region" description="Helical" evidence="17">
    <location>
        <begin position="270"/>
        <end position="293"/>
    </location>
</feature>
<feature type="transmembrane region" description="Helical" evidence="17">
    <location>
        <begin position="591"/>
        <end position="609"/>
    </location>
</feature>
<dbReference type="PANTHER" id="PTHR10846">
    <property type="entry name" value="SODIUM/POTASSIUM/CALCIUM EXCHANGER"/>
    <property type="match status" value="1"/>
</dbReference>
<evidence type="ECO:0000256" key="4">
    <source>
        <dbReference type="ARBA" id="ARBA00022449"/>
    </source>
</evidence>
<dbReference type="GO" id="GO:0005886">
    <property type="term" value="C:plasma membrane"/>
    <property type="evidence" value="ECO:0007669"/>
    <property type="project" value="TreeGrafter"/>
</dbReference>
<evidence type="ECO:0000313" key="20">
    <source>
        <dbReference type="WBParaSite" id="maker-uti_cns_0008973-snap-gene-0.5-mRNA-1"/>
    </source>
</evidence>
<accession>A0A1I8I030</accession>
<dbReference type="Pfam" id="PF01699">
    <property type="entry name" value="Na_Ca_ex"/>
    <property type="match status" value="2"/>
</dbReference>
<comment type="similarity">
    <text evidence="2">Belongs to the Ca(2+):cation antiporter (CaCA) (TC 2.A.19) family. SLC24A subfamily.</text>
</comment>
<dbReference type="GO" id="GO:0006874">
    <property type="term" value="P:intracellular calcium ion homeostasis"/>
    <property type="evidence" value="ECO:0007669"/>
    <property type="project" value="TreeGrafter"/>
</dbReference>
<dbReference type="GO" id="GO:0015293">
    <property type="term" value="F:symporter activity"/>
    <property type="evidence" value="ECO:0007669"/>
    <property type="project" value="UniProtKB-KW"/>
</dbReference>
<dbReference type="WBParaSite" id="maker-uti_cns_0008973-snap-gene-0.5-mRNA-1">
    <property type="protein sequence ID" value="maker-uti_cns_0008973-snap-gene-0.5-mRNA-1"/>
    <property type="gene ID" value="maker-uti_cns_0008973-snap-gene-0.5"/>
</dbReference>
<feature type="transmembrane region" description="Helical" evidence="17">
    <location>
        <begin position="522"/>
        <end position="544"/>
    </location>
</feature>
<feature type="transmembrane region" description="Helical" evidence="17">
    <location>
        <begin position="657"/>
        <end position="675"/>
    </location>
</feature>
<evidence type="ECO:0000256" key="14">
    <source>
        <dbReference type="ARBA" id="ARBA00023065"/>
    </source>
</evidence>
<evidence type="ECO:0000256" key="8">
    <source>
        <dbReference type="ARBA" id="ARBA00022729"/>
    </source>
</evidence>
<dbReference type="InterPro" id="IPR004481">
    <property type="entry name" value="K/Na/Ca-exchanger"/>
</dbReference>
<dbReference type="GO" id="GO:0008273">
    <property type="term" value="F:calcium, potassium:sodium antiporter activity"/>
    <property type="evidence" value="ECO:0007669"/>
    <property type="project" value="TreeGrafter"/>
</dbReference>
<proteinExistence type="inferred from homology"/>
<keyword evidence="16" id="KW-0739">Sodium transport</keyword>
<dbReference type="Gene3D" id="1.20.1420.30">
    <property type="entry name" value="NCX, central ion-binding region"/>
    <property type="match status" value="2"/>
</dbReference>
<dbReference type="PANTHER" id="PTHR10846:SF73">
    <property type="entry name" value="SODIUM_CALCIUM EXCHANGER MEMBRANE REGION DOMAIN-CONTAINING PROTEIN"/>
    <property type="match status" value="1"/>
</dbReference>
<dbReference type="InterPro" id="IPR004837">
    <property type="entry name" value="NaCa_Exmemb"/>
</dbReference>
<feature type="transmembrane region" description="Helical" evidence="17">
    <location>
        <begin position="556"/>
        <end position="579"/>
    </location>
</feature>
<sequence length="692" mass="73687">SRKTPLQAVCTKPDAIGSDPTLWVDRVDSLKNRVCIKKMKKTHGQESGFMQIAFIVRTEAGSSIFILPIAKQTARHRHQRRVLSRLGFSTVVMATIKKLTRRQRRWRTAAATAVATVASVGVTGWFAVAMAIDGLATARLAGGDGSLEAATSLGSRHLLSLPQLAPSNACTPRSIENFPPDLFSLADKRRGAVALHGLAALWLFAGLAIVCDDYFVASLEVLCEVLHLKPDVAGATFMAAGSSAPELFTSVIGVFLTQSDVGVSTIVGSAVFNLLFIVSLCGLFATQIIFLSWWPIVRDCSYYSLSVVSLILVIYDEKVHWYEAAALLMLYAMYIVIMYFNESIDQWIAERWPNLATGGNQRLRKAGGPAAKATAASSNGSHRGGPAAASGLVSLQDFGPPAAKRSAMSGKTGAAYWHLRDLEDEQAEELDDSDFAAGNSSSEVMRPLLDGCSSSPSAAAATAVQMTEVDLQQPADGMGIEVSAVSQRVAPSSVLVRHVAMDAAVHGNHSGLSEAGRWRQMFFLTLLNSILWIGGMSYLLVWMVCTIGDTLGIPDTVMGLTILAAGTSVPDALASVFVARDGFGDMAVSNSVGSNVFDILLGLGLPWFIGAAVRSSPGGAVSISSAGLTYSSVVLLSTVLLLLTSVYANKMKLDKKLGLACLLLYLLFITVSVLFETNVFAQLNPPPCARKQ</sequence>
<keyword evidence="6" id="KW-0109">Calcium transport</keyword>
<feature type="domain" description="Sodium/calcium exchanger membrane region" evidence="18">
    <location>
        <begin position="523"/>
        <end position="673"/>
    </location>
</feature>
<dbReference type="GO" id="GO:0005262">
    <property type="term" value="F:calcium channel activity"/>
    <property type="evidence" value="ECO:0007669"/>
    <property type="project" value="TreeGrafter"/>
</dbReference>
<evidence type="ECO:0000313" key="19">
    <source>
        <dbReference type="Proteomes" id="UP000095280"/>
    </source>
</evidence>
<dbReference type="AlphaFoldDB" id="A0A1I8I030"/>
<reference evidence="20" key="1">
    <citation type="submission" date="2016-11" db="UniProtKB">
        <authorList>
            <consortium name="WormBaseParasite"/>
        </authorList>
    </citation>
    <scope>IDENTIFICATION</scope>
</reference>